<feature type="domain" description="EamA" evidence="8">
    <location>
        <begin position="7"/>
        <end position="149"/>
    </location>
</feature>
<keyword evidence="3" id="KW-1003">Cell membrane</keyword>
<evidence type="ECO:0000256" key="2">
    <source>
        <dbReference type="ARBA" id="ARBA00007362"/>
    </source>
</evidence>
<evidence type="ECO:0000259" key="8">
    <source>
        <dbReference type="Pfam" id="PF00892"/>
    </source>
</evidence>
<feature type="domain" description="EamA" evidence="8">
    <location>
        <begin position="160"/>
        <end position="293"/>
    </location>
</feature>
<evidence type="ECO:0000313" key="9">
    <source>
        <dbReference type="EMBL" id="RKF29289.1"/>
    </source>
</evidence>
<comment type="similarity">
    <text evidence="2">Belongs to the EamA transporter family.</text>
</comment>
<keyword evidence="5 7" id="KW-1133">Transmembrane helix</keyword>
<comment type="subcellular location">
    <subcellularLocation>
        <location evidence="1">Cell membrane</location>
        <topology evidence="1">Multi-pass membrane protein</topology>
    </subcellularLocation>
</comment>
<evidence type="ECO:0000256" key="6">
    <source>
        <dbReference type="ARBA" id="ARBA00023136"/>
    </source>
</evidence>
<evidence type="ECO:0000256" key="1">
    <source>
        <dbReference type="ARBA" id="ARBA00004651"/>
    </source>
</evidence>
<comment type="caution">
    <text evidence="9">The sequence shown here is derived from an EMBL/GenBank/DDBJ whole genome shotgun (WGS) entry which is preliminary data.</text>
</comment>
<evidence type="ECO:0000313" key="10">
    <source>
        <dbReference type="Proteomes" id="UP000285744"/>
    </source>
</evidence>
<sequence>MLDGVGPALCLLSAACFGAMAVFGKLAYEAGVSPGALLLVRFGLAAAVLGVLLLLRPGLRRGGADEDPPAAAGGRVLVTALGLGAVGYAAQASLFFSALELMDASLLSLILYTYPVLVTVAAVLLGRDRLTPGRLVALLAASSGMVLVLLGAGGVGFHPLGALLAFGAAVVYTSYILVADTVVHRLPPVVLSTLVMTGAAGTLGVRAAVTGGVDLDVGLPGWFWLACIAVVSTVLAMLTFFAGLRRTGPSTAAILSTFEPVVTTALAALVLGESLSAVQLAGAALVLSAVAILQVPAPRSSTGAPGAARGGLRVGRAMFGVRAAAAPHDEA</sequence>
<dbReference type="InterPro" id="IPR051258">
    <property type="entry name" value="Diverse_Substrate_Transporter"/>
</dbReference>
<reference evidence="9 10" key="1">
    <citation type="journal article" date="2018" name="Int. J. Syst. Evol. Microbiol.">
        <title>Micromonospora globbae sp. nov., an endophytic actinomycete isolated from roots of Globba winitii C. H. Wright.</title>
        <authorList>
            <person name="Kuncharoen N."/>
            <person name="Pittayakhajonwut P."/>
            <person name="Tanasupawat S."/>
        </authorList>
    </citation>
    <scope>NUCLEOTIDE SEQUENCE [LARGE SCALE GENOMIC DNA]</scope>
    <source>
        <strain evidence="9 10">WPS1-2</strain>
    </source>
</reference>
<proteinExistence type="inferred from homology"/>
<feature type="transmembrane region" description="Helical" evidence="7">
    <location>
        <begin position="76"/>
        <end position="99"/>
    </location>
</feature>
<dbReference type="Gene3D" id="1.10.3730.20">
    <property type="match status" value="1"/>
</dbReference>
<dbReference type="InterPro" id="IPR000620">
    <property type="entry name" value="EamA_dom"/>
</dbReference>
<evidence type="ECO:0000256" key="4">
    <source>
        <dbReference type="ARBA" id="ARBA00022692"/>
    </source>
</evidence>
<dbReference type="Pfam" id="PF00892">
    <property type="entry name" value="EamA"/>
    <property type="match status" value="2"/>
</dbReference>
<feature type="transmembrane region" description="Helical" evidence="7">
    <location>
        <begin position="160"/>
        <end position="178"/>
    </location>
</feature>
<keyword evidence="6 7" id="KW-0472">Membrane</keyword>
<feature type="transmembrane region" description="Helical" evidence="7">
    <location>
        <begin position="135"/>
        <end position="154"/>
    </location>
</feature>
<evidence type="ECO:0000256" key="3">
    <source>
        <dbReference type="ARBA" id="ARBA00022475"/>
    </source>
</evidence>
<feature type="transmembrane region" description="Helical" evidence="7">
    <location>
        <begin position="105"/>
        <end position="126"/>
    </location>
</feature>
<dbReference type="EMBL" id="RAQQ01000001">
    <property type="protein sequence ID" value="RKF29289.1"/>
    <property type="molecule type" value="Genomic_DNA"/>
</dbReference>
<name>A0A420F8M6_9ACTN</name>
<keyword evidence="4 7" id="KW-0812">Transmembrane</keyword>
<organism evidence="9 10">
    <name type="scientific">Micromonospora globbae</name>
    <dbReference type="NCBI Taxonomy" id="1894969"/>
    <lineage>
        <taxon>Bacteria</taxon>
        <taxon>Bacillati</taxon>
        <taxon>Actinomycetota</taxon>
        <taxon>Actinomycetes</taxon>
        <taxon>Micromonosporales</taxon>
        <taxon>Micromonosporaceae</taxon>
        <taxon>Micromonospora</taxon>
    </lineage>
</organism>
<dbReference type="PANTHER" id="PTHR42920:SF5">
    <property type="entry name" value="EAMA DOMAIN-CONTAINING PROTEIN"/>
    <property type="match status" value="1"/>
</dbReference>
<feature type="transmembrane region" description="Helical" evidence="7">
    <location>
        <begin position="37"/>
        <end position="55"/>
    </location>
</feature>
<dbReference type="OrthoDB" id="6119273at2"/>
<dbReference type="PANTHER" id="PTHR42920">
    <property type="entry name" value="OS03G0707200 PROTEIN-RELATED"/>
    <property type="match status" value="1"/>
</dbReference>
<protein>
    <submittedName>
        <fullName evidence="9">DMT family transporter</fullName>
    </submittedName>
</protein>
<dbReference type="SUPFAM" id="SSF103481">
    <property type="entry name" value="Multidrug resistance efflux transporter EmrE"/>
    <property type="match status" value="2"/>
</dbReference>
<accession>A0A420F8M6</accession>
<evidence type="ECO:0000256" key="5">
    <source>
        <dbReference type="ARBA" id="ARBA00022989"/>
    </source>
</evidence>
<feature type="transmembrane region" description="Helical" evidence="7">
    <location>
        <begin position="221"/>
        <end position="244"/>
    </location>
</feature>
<evidence type="ECO:0000256" key="7">
    <source>
        <dbReference type="SAM" id="Phobius"/>
    </source>
</evidence>
<dbReference type="GO" id="GO:0005886">
    <property type="term" value="C:plasma membrane"/>
    <property type="evidence" value="ECO:0007669"/>
    <property type="project" value="UniProtKB-SubCell"/>
</dbReference>
<dbReference type="AlphaFoldDB" id="A0A420F8M6"/>
<gene>
    <name evidence="9" type="ORF">D7I43_01620</name>
</gene>
<feature type="transmembrane region" description="Helical" evidence="7">
    <location>
        <begin position="190"/>
        <end position="209"/>
    </location>
</feature>
<dbReference type="Proteomes" id="UP000285744">
    <property type="component" value="Unassembled WGS sequence"/>
</dbReference>
<dbReference type="InterPro" id="IPR037185">
    <property type="entry name" value="EmrE-like"/>
</dbReference>